<reference evidence="1 2" key="2">
    <citation type="journal article" date="2017" name="Front. Plant Sci.">
        <title>Gene Classification and Mining of Molecular Markers Useful in Red Clover (Trifolium pratense) Breeding.</title>
        <authorList>
            <person name="Istvanek J."/>
            <person name="Dluhosova J."/>
            <person name="Dluhos P."/>
            <person name="Patkova L."/>
            <person name="Nedelnik J."/>
            <person name="Repkova J."/>
        </authorList>
    </citation>
    <scope>NUCLEOTIDE SEQUENCE [LARGE SCALE GENOMIC DNA]</scope>
    <source>
        <strain evidence="2">cv. Tatra</strain>
        <tissue evidence="1">Young leaves</tissue>
    </source>
</reference>
<feature type="non-terminal residue" evidence="1">
    <location>
        <position position="1"/>
    </location>
</feature>
<organism evidence="1 2">
    <name type="scientific">Trifolium pratense</name>
    <name type="common">Red clover</name>
    <dbReference type="NCBI Taxonomy" id="57577"/>
    <lineage>
        <taxon>Eukaryota</taxon>
        <taxon>Viridiplantae</taxon>
        <taxon>Streptophyta</taxon>
        <taxon>Embryophyta</taxon>
        <taxon>Tracheophyta</taxon>
        <taxon>Spermatophyta</taxon>
        <taxon>Magnoliopsida</taxon>
        <taxon>eudicotyledons</taxon>
        <taxon>Gunneridae</taxon>
        <taxon>Pentapetalae</taxon>
        <taxon>rosids</taxon>
        <taxon>fabids</taxon>
        <taxon>Fabales</taxon>
        <taxon>Fabaceae</taxon>
        <taxon>Papilionoideae</taxon>
        <taxon>50 kb inversion clade</taxon>
        <taxon>NPAAA clade</taxon>
        <taxon>Hologalegina</taxon>
        <taxon>IRL clade</taxon>
        <taxon>Trifolieae</taxon>
        <taxon>Trifolium</taxon>
    </lineage>
</organism>
<name>A0A2K3KEH8_TRIPR</name>
<evidence type="ECO:0000313" key="1">
    <source>
        <dbReference type="EMBL" id="PNX64690.1"/>
    </source>
</evidence>
<reference evidence="1 2" key="1">
    <citation type="journal article" date="2014" name="Am. J. Bot.">
        <title>Genome assembly and annotation for red clover (Trifolium pratense; Fabaceae).</title>
        <authorList>
            <person name="Istvanek J."/>
            <person name="Jaros M."/>
            <person name="Krenek A."/>
            <person name="Repkova J."/>
        </authorList>
    </citation>
    <scope>NUCLEOTIDE SEQUENCE [LARGE SCALE GENOMIC DNA]</scope>
    <source>
        <strain evidence="2">cv. Tatra</strain>
        <tissue evidence="1">Young leaves</tissue>
    </source>
</reference>
<proteinExistence type="predicted"/>
<evidence type="ECO:0000313" key="2">
    <source>
        <dbReference type="Proteomes" id="UP000236291"/>
    </source>
</evidence>
<feature type="non-terminal residue" evidence="1">
    <location>
        <position position="51"/>
    </location>
</feature>
<accession>A0A2K3KEH8</accession>
<dbReference type="AlphaFoldDB" id="A0A2K3KEH8"/>
<sequence length="51" mass="5288">SFLKNCKLAQGQAYVLACARLSAAAEPAAVLATKPIASCCANNWHQEPGSI</sequence>
<dbReference type="Proteomes" id="UP000236291">
    <property type="component" value="Unassembled WGS sequence"/>
</dbReference>
<protein>
    <submittedName>
        <fullName evidence="1">Uncharacterized protein</fullName>
    </submittedName>
</protein>
<gene>
    <name evidence="1" type="ORF">L195_g062240</name>
</gene>
<dbReference type="EMBL" id="ASHM01169276">
    <property type="protein sequence ID" value="PNX64690.1"/>
    <property type="molecule type" value="Genomic_DNA"/>
</dbReference>
<comment type="caution">
    <text evidence="1">The sequence shown here is derived from an EMBL/GenBank/DDBJ whole genome shotgun (WGS) entry which is preliminary data.</text>
</comment>